<evidence type="ECO:0000256" key="1">
    <source>
        <dbReference type="SAM" id="Phobius"/>
    </source>
</evidence>
<proteinExistence type="predicted"/>
<dbReference type="AlphaFoldDB" id="A0ABD3LIX4"/>
<evidence type="ECO:0000313" key="2">
    <source>
        <dbReference type="EMBL" id="KAL3751423.1"/>
    </source>
</evidence>
<feature type="transmembrane region" description="Helical" evidence="1">
    <location>
        <begin position="12"/>
        <end position="33"/>
    </location>
</feature>
<dbReference type="PANTHER" id="PTHR33264:SF27">
    <property type="entry name" value="TRANSMEMBRANE PROTEIN"/>
    <property type="match status" value="1"/>
</dbReference>
<dbReference type="Proteomes" id="UP001634007">
    <property type="component" value="Unassembled WGS sequence"/>
</dbReference>
<keyword evidence="1" id="KW-0472">Membrane</keyword>
<keyword evidence="1" id="KW-0812">Transmembrane</keyword>
<evidence type="ECO:0008006" key="4">
    <source>
        <dbReference type="Google" id="ProtNLM"/>
    </source>
</evidence>
<name>A0ABD3LIX4_EUCGL</name>
<gene>
    <name evidence="2" type="ORF">ACJRO7_012276</name>
</gene>
<reference evidence="2 3" key="1">
    <citation type="submission" date="2024-11" db="EMBL/GenBank/DDBJ databases">
        <title>Chromosome-level genome assembly of Eucalyptus globulus Labill. provides insights into its genome evolution.</title>
        <authorList>
            <person name="Li X."/>
        </authorList>
    </citation>
    <scope>NUCLEOTIDE SEQUENCE [LARGE SCALE GENOMIC DNA]</scope>
    <source>
        <strain evidence="2">CL2024</strain>
        <tissue evidence="2">Fresh tender leaves</tissue>
    </source>
</reference>
<accession>A0ABD3LIX4</accession>
<organism evidence="2 3">
    <name type="scientific">Eucalyptus globulus</name>
    <name type="common">Tasmanian blue gum</name>
    <dbReference type="NCBI Taxonomy" id="34317"/>
    <lineage>
        <taxon>Eukaryota</taxon>
        <taxon>Viridiplantae</taxon>
        <taxon>Streptophyta</taxon>
        <taxon>Embryophyta</taxon>
        <taxon>Tracheophyta</taxon>
        <taxon>Spermatophyta</taxon>
        <taxon>Magnoliopsida</taxon>
        <taxon>eudicotyledons</taxon>
        <taxon>Gunneridae</taxon>
        <taxon>Pentapetalae</taxon>
        <taxon>rosids</taxon>
        <taxon>malvids</taxon>
        <taxon>Myrtales</taxon>
        <taxon>Myrtaceae</taxon>
        <taxon>Myrtoideae</taxon>
        <taxon>Eucalypteae</taxon>
        <taxon>Eucalyptus</taxon>
    </lineage>
</organism>
<dbReference type="EMBL" id="JBJKBG010000002">
    <property type="protein sequence ID" value="KAL3751423.1"/>
    <property type="molecule type" value="Genomic_DNA"/>
</dbReference>
<sequence>MEDWNALAADCIVVSCCCQCLILQIAVFILLKIPCRLFQKTKRFAKKRFRHSRRRRKSLEKTRYLSEGPGCSMRDGEDGFFLDVYERGGRCMEEVEKALQEMSQKGVFGFGSFWGRESGCVCDHQGFDSSVVQLHLIEIVGSAATNIRGSKSILYA</sequence>
<evidence type="ECO:0000313" key="3">
    <source>
        <dbReference type="Proteomes" id="UP001634007"/>
    </source>
</evidence>
<comment type="caution">
    <text evidence="2">The sequence shown here is derived from an EMBL/GenBank/DDBJ whole genome shotgun (WGS) entry which is preliminary data.</text>
</comment>
<keyword evidence="1" id="KW-1133">Transmembrane helix</keyword>
<dbReference type="PANTHER" id="PTHR33264">
    <property type="entry name" value="EXPRESSED PROTEIN"/>
    <property type="match status" value="1"/>
</dbReference>
<protein>
    <recommendedName>
        <fullName evidence="4">Transmembrane protein</fullName>
    </recommendedName>
</protein>
<keyword evidence="3" id="KW-1185">Reference proteome</keyword>